<accession>A0ABS2A336</accession>
<dbReference type="InterPro" id="IPR000515">
    <property type="entry name" value="MetI-like"/>
</dbReference>
<feature type="domain" description="ABC transmembrane type-1" evidence="9">
    <location>
        <begin position="92"/>
        <end position="272"/>
    </location>
</feature>
<evidence type="ECO:0000256" key="8">
    <source>
        <dbReference type="SAM" id="MobiDB-lite"/>
    </source>
</evidence>
<comment type="similarity">
    <text evidence="7">Belongs to the binding-protein-dependent transport system permease family.</text>
</comment>
<evidence type="ECO:0000259" key="9">
    <source>
        <dbReference type="PROSITE" id="PS50928"/>
    </source>
</evidence>
<evidence type="ECO:0000256" key="6">
    <source>
        <dbReference type="ARBA" id="ARBA00023136"/>
    </source>
</evidence>
<dbReference type="PANTHER" id="PTHR30151">
    <property type="entry name" value="ALKANE SULFONATE ABC TRANSPORTER-RELATED, MEMBRANE SUBUNIT"/>
    <property type="match status" value="1"/>
</dbReference>
<feature type="region of interest" description="Disordered" evidence="8">
    <location>
        <begin position="1"/>
        <end position="29"/>
    </location>
</feature>
<organism evidence="10 11">
    <name type="scientific">Paractinoplanes ovalisporus</name>
    <dbReference type="NCBI Taxonomy" id="2810368"/>
    <lineage>
        <taxon>Bacteria</taxon>
        <taxon>Bacillati</taxon>
        <taxon>Actinomycetota</taxon>
        <taxon>Actinomycetes</taxon>
        <taxon>Micromonosporales</taxon>
        <taxon>Micromonosporaceae</taxon>
        <taxon>Paractinoplanes</taxon>
    </lineage>
</organism>
<keyword evidence="5 7" id="KW-1133">Transmembrane helix</keyword>
<keyword evidence="4 7" id="KW-0812">Transmembrane</keyword>
<evidence type="ECO:0000256" key="7">
    <source>
        <dbReference type="RuleBase" id="RU363032"/>
    </source>
</evidence>
<name>A0ABS2A336_9ACTN</name>
<evidence type="ECO:0000256" key="5">
    <source>
        <dbReference type="ARBA" id="ARBA00022989"/>
    </source>
</evidence>
<dbReference type="SUPFAM" id="SSF161098">
    <property type="entry name" value="MetI-like"/>
    <property type="match status" value="1"/>
</dbReference>
<evidence type="ECO:0000256" key="3">
    <source>
        <dbReference type="ARBA" id="ARBA00022475"/>
    </source>
</evidence>
<proteinExistence type="inferred from homology"/>
<keyword evidence="3" id="KW-1003">Cell membrane</keyword>
<comment type="caution">
    <text evidence="10">The sequence shown here is derived from an EMBL/GenBank/DDBJ whole genome shotgun (WGS) entry which is preliminary data.</text>
</comment>
<feature type="transmembrane region" description="Helical" evidence="7">
    <location>
        <begin position="132"/>
        <end position="152"/>
    </location>
</feature>
<dbReference type="EMBL" id="JAENHP010000001">
    <property type="protein sequence ID" value="MBM2614229.1"/>
    <property type="molecule type" value="Genomic_DNA"/>
</dbReference>
<feature type="compositionally biased region" description="Low complexity" evidence="8">
    <location>
        <begin position="9"/>
        <end position="19"/>
    </location>
</feature>
<dbReference type="CDD" id="cd06261">
    <property type="entry name" value="TM_PBP2"/>
    <property type="match status" value="1"/>
</dbReference>
<gene>
    <name evidence="10" type="ORF">JIG36_01495</name>
</gene>
<keyword evidence="6 7" id="KW-0472">Membrane</keyword>
<sequence>MSVSELEHPPVAATPPAAVEDLSPRGGRSRAGVAWRTYRGRVLRILVPALLIALWQASSALGWADEFTLPPPSRILDAYGELWSNGDLQAALPTSLQRAGIGLALGVTIGLALGLFAGLWKIGEEVFDAPLQMLRTIPFIAVVPLFITWFGIGETPKLTLIAAATVFPMYLNTYHGVRGVDKKVIEAGQTFGLTGWRLATRVILPTALPAALTGLRYAAGVSLLALVLAEQINALEGIGYLVNNANQNQRPDIVIAGIGIYALLGIVVDVLMRLAEHFALPWRPRVTIG</sequence>
<dbReference type="PROSITE" id="PS50928">
    <property type="entry name" value="ABC_TM1"/>
    <property type="match status" value="1"/>
</dbReference>
<evidence type="ECO:0000256" key="2">
    <source>
        <dbReference type="ARBA" id="ARBA00022448"/>
    </source>
</evidence>
<protein>
    <submittedName>
        <fullName evidence="10">ABC transporter permease</fullName>
    </submittedName>
</protein>
<dbReference type="PANTHER" id="PTHR30151:SF38">
    <property type="entry name" value="ALIPHATIC SULFONATES TRANSPORT PERMEASE PROTEIN SSUC-RELATED"/>
    <property type="match status" value="1"/>
</dbReference>
<keyword evidence="2 7" id="KW-0813">Transport</keyword>
<dbReference type="RefSeq" id="WP_203374139.1">
    <property type="nucleotide sequence ID" value="NZ_JAENHP010000001.1"/>
</dbReference>
<evidence type="ECO:0000256" key="1">
    <source>
        <dbReference type="ARBA" id="ARBA00004651"/>
    </source>
</evidence>
<feature type="transmembrane region" description="Helical" evidence="7">
    <location>
        <begin position="45"/>
        <end position="64"/>
    </location>
</feature>
<evidence type="ECO:0000256" key="4">
    <source>
        <dbReference type="ARBA" id="ARBA00022692"/>
    </source>
</evidence>
<feature type="transmembrane region" description="Helical" evidence="7">
    <location>
        <begin position="253"/>
        <end position="275"/>
    </location>
</feature>
<dbReference type="Gene3D" id="1.10.3720.10">
    <property type="entry name" value="MetI-like"/>
    <property type="match status" value="1"/>
</dbReference>
<dbReference type="InterPro" id="IPR035906">
    <property type="entry name" value="MetI-like_sf"/>
</dbReference>
<dbReference type="Pfam" id="PF00528">
    <property type="entry name" value="BPD_transp_1"/>
    <property type="match status" value="1"/>
</dbReference>
<comment type="subcellular location">
    <subcellularLocation>
        <location evidence="1 7">Cell membrane</location>
        <topology evidence="1 7">Multi-pass membrane protein</topology>
    </subcellularLocation>
</comment>
<reference evidence="10 11" key="1">
    <citation type="submission" date="2021-01" db="EMBL/GenBank/DDBJ databases">
        <title>Actinoplanes sp. nov. LDG1-06 isolated from lichen.</title>
        <authorList>
            <person name="Saeng-In P."/>
            <person name="Phongsopitanun W."/>
            <person name="Kanchanasin P."/>
            <person name="Yuki M."/>
            <person name="Kudo T."/>
            <person name="Ohkuma M."/>
            <person name="Tanasupawat S."/>
        </authorList>
    </citation>
    <scope>NUCLEOTIDE SEQUENCE [LARGE SCALE GENOMIC DNA]</scope>
    <source>
        <strain evidence="10 11">LDG1-06</strain>
    </source>
</reference>
<feature type="transmembrane region" description="Helical" evidence="7">
    <location>
        <begin position="158"/>
        <end position="177"/>
    </location>
</feature>
<feature type="transmembrane region" description="Helical" evidence="7">
    <location>
        <begin position="99"/>
        <end position="120"/>
    </location>
</feature>
<keyword evidence="11" id="KW-1185">Reference proteome</keyword>
<evidence type="ECO:0000313" key="11">
    <source>
        <dbReference type="Proteomes" id="UP000632138"/>
    </source>
</evidence>
<evidence type="ECO:0000313" key="10">
    <source>
        <dbReference type="EMBL" id="MBM2614229.1"/>
    </source>
</evidence>
<dbReference type="Proteomes" id="UP000632138">
    <property type="component" value="Unassembled WGS sequence"/>
</dbReference>